<protein>
    <recommendedName>
        <fullName evidence="4">BTB domain-containing protein</fullName>
    </recommendedName>
</protein>
<dbReference type="PANTHER" id="PTHR38119">
    <property type="entry name" value="BTB DOMAIN-CONTAINING PROTEIN-RELATED"/>
    <property type="match status" value="1"/>
</dbReference>
<proteinExistence type="predicted"/>
<evidence type="ECO:0000256" key="1">
    <source>
        <dbReference type="SAM" id="MobiDB-lite"/>
    </source>
</evidence>
<accession>A0A1E1K7F4</accession>
<feature type="region of interest" description="Disordered" evidence="1">
    <location>
        <begin position="1"/>
        <end position="34"/>
    </location>
</feature>
<organism evidence="2 3">
    <name type="scientific">Rhynchosporium graminicola</name>
    <dbReference type="NCBI Taxonomy" id="2792576"/>
    <lineage>
        <taxon>Eukaryota</taxon>
        <taxon>Fungi</taxon>
        <taxon>Dikarya</taxon>
        <taxon>Ascomycota</taxon>
        <taxon>Pezizomycotina</taxon>
        <taxon>Leotiomycetes</taxon>
        <taxon>Helotiales</taxon>
        <taxon>Ploettnerulaceae</taxon>
        <taxon>Rhynchosporium</taxon>
    </lineage>
</organism>
<feature type="compositionally biased region" description="Basic residues" evidence="1">
    <location>
        <begin position="1"/>
        <end position="16"/>
    </location>
</feature>
<keyword evidence="3" id="KW-1185">Reference proteome</keyword>
<feature type="region of interest" description="Disordered" evidence="1">
    <location>
        <begin position="241"/>
        <end position="260"/>
    </location>
</feature>
<feature type="compositionally biased region" description="Polar residues" evidence="1">
    <location>
        <begin position="243"/>
        <end position="260"/>
    </location>
</feature>
<sequence>MAPPKKVKATPAKRSRPNGTSEETEAPPAKKISFVKNKFSQSNKADLAPSLTTDQHRRTQYCDLEDEDSIRKYTEPEKQKRFKPMVMPVGDFPRFKDGDTIIELVFMSSKYTYQLHSSVLQRASPWFDQLLRMDMTKAGPNPPMVIDNSCVGVLWARFELQYCPRLETHVLERTTFTLVQTTGGLPVPEKPAPRIQVGNKVIAGYLSSTFLSQVSNLDDGIVMVQGTNVAVRRAPELAENCQDRSVNSSPSKQRLSSSISCGISENRTAGKQDYSNDDVDMIDLSIDDSEVAGGTTKAKPILILEIPAAIPAEEDQPHIKDKNLENVPEMHQIADATIHLSEGGVVENLVNLPTNLQDLSTLSSIQNKAKPILEAGTSKVFHAFQDNRGGATYEHLDRTSLSLDTAVQDKNVIKKEDSDDEVLFQHETLPSSAAPNEKFPEVSHGEIDGNQVLPHEETFTGVLSTPETHDLAVKIEPFSDILLEVQRSNQVKPAASALSEIDIDRSDVKSVRPNAFDSALDLYTEPFVKDEEQFSLAPESSPAKEFHNSINLLVSAASPGMVDTPEVKLEHDISLACTPGTKSEDLDFDSAEYEKSQVKGCPTKFLERCTKKPASKNDDFINSTFADIPQQDGPSEQKTVRDEMFPKNLPAAVRQQSSIKGNHFSSAGFAVSKRPSENHAQTPDTYKKQSMVNRVVSGPKIRIGESQGIDGSVLNDGHSMHAEKGQAISVAPTNSYKVKSVISADKPSDKLLCAYNNLFLMCYSRPPIIDTQEVEIAYEQSHLLITVATLYGCVPLVRPYINSALLRFGRQLYMAIMADPPRWIQLSIYLESELIFHESMIHIVGNLPYWPWPSLQFEELFTSISMLIEQKMNALRTLKASVNKSLFSNTVSEVEVFSRPMGEDSFDPWFVGQYWKDWFAKSLAQANKASDDGQKCVRGKVYRDLYRSGETYLPTILVLDAVEACLKKDLSTRSNRQGVEHDLKTLKEIAQKEVRKLCANYSMLSVDDAGINHLTCIKVEEHEFPWAKVETR</sequence>
<dbReference type="STRING" id="914237.A0A1E1K7F4"/>
<comment type="caution">
    <text evidence="2">The sequence shown here is derived from an EMBL/GenBank/DDBJ whole genome shotgun (WGS) entry which is preliminary data.</text>
</comment>
<gene>
    <name evidence="2" type="ORF">RCO7_08113</name>
</gene>
<evidence type="ECO:0000313" key="3">
    <source>
        <dbReference type="Proteomes" id="UP000178129"/>
    </source>
</evidence>
<dbReference type="PANTHER" id="PTHR38119:SF1">
    <property type="entry name" value="BTB DOMAIN-CONTAINING PROTEIN"/>
    <property type="match status" value="1"/>
</dbReference>
<dbReference type="InParanoid" id="A0A1E1K7F4"/>
<reference evidence="3" key="1">
    <citation type="submission" date="2016-03" db="EMBL/GenBank/DDBJ databases">
        <authorList>
            <person name="Ploux O."/>
        </authorList>
    </citation>
    <scope>NUCLEOTIDE SEQUENCE [LARGE SCALE GENOMIC DNA]</scope>
    <source>
        <strain evidence="3">UK7</strain>
    </source>
</reference>
<evidence type="ECO:0000313" key="2">
    <source>
        <dbReference type="EMBL" id="CZS94008.1"/>
    </source>
</evidence>
<dbReference type="AlphaFoldDB" id="A0A1E1K7F4"/>
<dbReference type="Proteomes" id="UP000178129">
    <property type="component" value="Unassembled WGS sequence"/>
</dbReference>
<dbReference type="EMBL" id="FJUW01000007">
    <property type="protein sequence ID" value="CZS94008.1"/>
    <property type="molecule type" value="Genomic_DNA"/>
</dbReference>
<name>A0A1E1K7F4_9HELO</name>
<evidence type="ECO:0008006" key="4">
    <source>
        <dbReference type="Google" id="ProtNLM"/>
    </source>
</evidence>